<dbReference type="EMBL" id="JACIIG010000002">
    <property type="protein sequence ID" value="MBB4566852.1"/>
    <property type="molecule type" value="Genomic_DNA"/>
</dbReference>
<organism evidence="2 3">
    <name type="scientific">Rhizobium leucaenae</name>
    <dbReference type="NCBI Taxonomy" id="29450"/>
    <lineage>
        <taxon>Bacteria</taxon>
        <taxon>Pseudomonadati</taxon>
        <taxon>Pseudomonadota</taxon>
        <taxon>Alphaproteobacteria</taxon>
        <taxon>Hyphomicrobiales</taxon>
        <taxon>Rhizobiaceae</taxon>
        <taxon>Rhizobium/Agrobacterium group</taxon>
        <taxon>Rhizobium</taxon>
    </lineage>
</organism>
<evidence type="ECO:0000256" key="1">
    <source>
        <dbReference type="SAM" id="MobiDB-lite"/>
    </source>
</evidence>
<gene>
    <name evidence="2" type="ORF">GGE60_000953</name>
</gene>
<dbReference type="Pfam" id="PF11154">
    <property type="entry name" value="DUF2934"/>
    <property type="match status" value="1"/>
</dbReference>
<accession>A0A7W7EJ11</accession>
<dbReference type="RefSeq" id="WP_051263916.1">
    <property type="nucleotide sequence ID" value="NZ_JACIIG010000002.1"/>
</dbReference>
<dbReference type="GeneID" id="32530564"/>
<feature type="region of interest" description="Disordered" evidence="1">
    <location>
        <begin position="40"/>
        <end position="105"/>
    </location>
</feature>
<name>A0A7W7EJ11_9HYPH</name>
<dbReference type="InterPro" id="IPR021327">
    <property type="entry name" value="DUF2934"/>
</dbReference>
<dbReference type="Proteomes" id="UP000543836">
    <property type="component" value="Unassembled WGS sequence"/>
</dbReference>
<comment type="caution">
    <text evidence="2">The sequence shown here is derived from an EMBL/GenBank/DDBJ whole genome shotgun (WGS) entry which is preliminary data.</text>
</comment>
<reference evidence="2 3" key="1">
    <citation type="submission" date="2020-08" db="EMBL/GenBank/DDBJ databases">
        <title>Genomic Encyclopedia of Type Strains, Phase IV (KMG-V): Genome sequencing to study the core and pangenomes of soil and plant-associated prokaryotes.</title>
        <authorList>
            <person name="Whitman W."/>
        </authorList>
    </citation>
    <scope>NUCLEOTIDE SEQUENCE [LARGE SCALE GENOMIC DNA]</scope>
    <source>
        <strain evidence="2 3">SEMIA 492</strain>
    </source>
</reference>
<keyword evidence="3" id="KW-1185">Reference proteome</keyword>
<dbReference type="AlphaFoldDB" id="A0A7W7EJ11"/>
<proteinExistence type="predicted"/>
<evidence type="ECO:0000313" key="2">
    <source>
        <dbReference type="EMBL" id="MBB4566852.1"/>
    </source>
</evidence>
<dbReference type="OrthoDB" id="9811127at2"/>
<evidence type="ECO:0000313" key="3">
    <source>
        <dbReference type="Proteomes" id="UP000543836"/>
    </source>
</evidence>
<protein>
    <submittedName>
        <fullName evidence="2">Biotin carboxyl carrier protein</fullName>
    </submittedName>
</protein>
<sequence>MQDQRDEKIRLRAYQIWEQEGRPEGKDIDHWHRADSEIEQEQYQMQAEQDSRPSDTEETESATQAVRTPEAPPALSTNQASAKRQRAPLSGSVAENNRGAARSKS</sequence>